<evidence type="ECO:0000313" key="1">
    <source>
        <dbReference type="EMBL" id="XDJ42091.1"/>
    </source>
</evidence>
<dbReference type="InterPro" id="IPR011856">
    <property type="entry name" value="tRNA_endonuc-like_dom_sf"/>
</dbReference>
<name>A0AB39CJF4_9BURK</name>
<reference evidence="1" key="1">
    <citation type="submission" date="2024-05" db="EMBL/GenBank/DDBJ databases">
        <authorList>
            <person name="Luo Y.-C."/>
            <person name="Nicholds J."/>
            <person name="Mortimer T."/>
            <person name="Maboni G."/>
        </authorList>
    </citation>
    <scope>NUCLEOTIDE SEQUENCE</scope>
    <source>
        <strain evidence="1">153920</strain>
    </source>
</reference>
<protein>
    <submittedName>
        <fullName evidence="1">Oxidoreductase</fullName>
    </submittedName>
</protein>
<organism evidence="1">
    <name type="scientific">Castellaniella ginsengisoli</name>
    <dbReference type="NCBI Taxonomy" id="546114"/>
    <lineage>
        <taxon>Bacteria</taxon>
        <taxon>Pseudomonadati</taxon>
        <taxon>Pseudomonadota</taxon>
        <taxon>Betaproteobacteria</taxon>
        <taxon>Burkholderiales</taxon>
        <taxon>Alcaligenaceae</taxon>
        <taxon>Castellaniella</taxon>
    </lineage>
</organism>
<sequence length="345" mass="38808">MTIYRLDHNTLIELPQTSFSNLGLKERSDIQRILREHVQIISTDTMVLAEEYGDWEDSRRRIDLLGLTKEAQLVVIELKRTEDGGHMELQALRYAAMVSTMTFRQAVEAHQSYLAKNGQPAESAEERIREFLEDAADEPTLDDQVKIVLASADFSKEITSSVLWLNEQGLDITCVRLRPHAAGDSIFLDIQQVIPLPEASEFQVAIREKNRERDVAQTSNKDYTKYCVTTPAGQFTPLNKRGVILKVVQAAIELGLTPEQLMATVSKRGHRLFISLTGQHTAQEIAAANGKDEDRFFSKDEEVFFVGGNSYLLMNQWSKVPTERALAEIMSILPEGHGISYQALG</sequence>
<dbReference type="EMBL" id="CP158252">
    <property type="protein sequence ID" value="XDJ42091.1"/>
    <property type="molecule type" value="Genomic_DNA"/>
</dbReference>
<proteinExistence type="predicted"/>
<dbReference type="RefSeq" id="WP_368643486.1">
    <property type="nucleotide sequence ID" value="NZ_CP158252.1"/>
</dbReference>
<accession>A0AB39CJF4</accession>
<gene>
    <name evidence="1" type="ORF">ABRY99_00485</name>
</gene>
<dbReference type="GO" id="GO:0003676">
    <property type="term" value="F:nucleic acid binding"/>
    <property type="evidence" value="ECO:0007669"/>
    <property type="project" value="InterPro"/>
</dbReference>
<dbReference type="Gene3D" id="3.40.1350.10">
    <property type="match status" value="1"/>
</dbReference>
<dbReference type="AlphaFoldDB" id="A0AB39CJF4"/>